<dbReference type="InterPro" id="IPR002734">
    <property type="entry name" value="RibDG_C"/>
</dbReference>
<dbReference type="Proteomes" id="UP001157126">
    <property type="component" value="Unassembled WGS sequence"/>
</dbReference>
<protein>
    <submittedName>
        <fullName evidence="2">Dihydrofolate reductase</fullName>
    </submittedName>
</protein>
<dbReference type="RefSeq" id="WP_284305456.1">
    <property type="nucleotide sequence ID" value="NZ_BSUO01000001.1"/>
</dbReference>
<comment type="caution">
    <text evidence="2">The sequence shown here is derived from an EMBL/GenBank/DDBJ whole genome shotgun (WGS) entry which is preliminary data.</text>
</comment>
<proteinExistence type="predicted"/>
<dbReference type="PANTHER" id="PTHR38011:SF2">
    <property type="entry name" value="BIFUNCTIONAL DEAMINASE-REDUCTASE DOMAIN PROTEIN"/>
    <property type="match status" value="1"/>
</dbReference>
<feature type="domain" description="Bacterial bifunctional deaminase-reductase C-terminal" evidence="1">
    <location>
        <begin position="4"/>
        <end position="174"/>
    </location>
</feature>
<dbReference type="EMBL" id="BSUO01000001">
    <property type="protein sequence ID" value="GMA41970.1"/>
    <property type="molecule type" value="Genomic_DNA"/>
</dbReference>
<gene>
    <name evidence="2" type="ORF">GCM10025883_40150</name>
</gene>
<dbReference type="InterPro" id="IPR050765">
    <property type="entry name" value="Riboflavin_Biosynth_HTPR"/>
</dbReference>
<keyword evidence="3" id="KW-1185">Reference proteome</keyword>
<accession>A0ABQ6IXF9</accession>
<evidence type="ECO:0000259" key="1">
    <source>
        <dbReference type="Pfam" id="PF01872"/>
    </source>
</evidence>
<organism evidence="2 3">
    <name type="scientific">Mobilicoccus caccae</name>
    <dbReference type="NCBI Taxonomy" id="1859295"/>
    <lineage>
        <taxon>Bacteria</taxon>
        <taxon>Bacillati</taxon>
        <taxon>Actinomycetota</taxon>
        <taxon>Actinomycetes</taxon>
        <taxon>Micrococcales</taxon>
        <taxon>Dermatophilaceae</taxon>
        <taxon>Mobilicoccus</taxon>
    </lineage>
</organism>
<dbReference type="InterPro" id="IPR024072">
    <property type="entry name" value="DHFR-like_dom_sf"/>
</dbReference>
<sequence length="183" mass="20390">MRTLAITQNITLDGAVEMLGDWFDPQTQMDDPRMEAETRRQDDACDAVLLGRQTFTDFRGYWPQNADDETGISGYLDTVEKYVVSRTLTDPGWQNSTILSGEPVSQVARLKDTDGGDIVVTGSITLCHALLVAGLVDELRLFTYPVVQGEGRRLFPAGFTASPRLLESMSFADRIVYSRYALR</sequence>
<dbReference type="Gene3D" id="3.40.430.10">
    <property type="entry name" value="Dihydrofolate Reductase, subunit A"/>
    <property type="match status" value="1"/>
</dbReference>
<dbReference type="SUPFAM" id="SSF53597">
    <property type="entry name" value="Dihydrofolate reductase-like"/>
    <property type="match status" value="1"/>
</dbReference>
<evidence type="ECO:0000313" key="2">
    <source>
        <dbReference type="EMBL" id="GMA41970.1"/>
    </source>
</evidence>
<reference evidence="3" key="1">
    <citation type="journal article" date="2019" name="Int. J. Syst. Evol. Microbiol.">
        <title>The Global Catalogue of Microorganisms (GCM) 10K type strain sequencing project: providing services to taxonomists for standard genome sequencing and annotation.</title>
        <authorList>
            <consortium name="The Broad Institute Genomics Platform"/>
            <consortium name="The Broad Institute Genome Sequencing Center for Infectious Disease"/>
            <person name="Wu L."/>
            <person name="Ma J."/>
        </authorList>
    </citation>
    <scope>NUCLEOTIDE SEQUENCE [LARGE SCALE GENOMIC DNA]</scope>
    <source>
        <strain evidence="3">NBRC 113072</strain>
    </source>
</reference>
<name>A0ABQ6IXF9_9MICO</name>
<dbReference type="PANTHER" id="PTHR38011">
    <property type="entry name" value="DIHYDROFOLATE REDUCTASE FAMILY PROTEIN (AFU_ORTHOLOGUE AFUA_8G06820)"/>
    <property type="match status" value="1"/>
</dbReference>
<dbReference type="Pfam" id="PF01872">
    <property type="entry name" value="RibD_C"/>
    <property type="match status" value="1"/>
</dbReference>
<evidence type="ECO:0000313" key="3">
    <source>
        <dbReference type="Proteomes" id="UP001157126"/>
    </source>
</evidence>